<evidence type="ECO:0000313" key="10">
    <source>
        <dbReference type="Proteomes" id="UP000240883"/>
    </source>
</evidence>
<keyword evidence="1 5" id="KW-0547">Nucleotide-binding</keyword>
<evidence type="ECO:0000259" key="7">
    <source>
        <dbReference type="PROSITE" id="PS51192"/>
    </source>
</evidence>
<dbReference type="CDD" id="cd18787">
    <property type="entry name" value="SF2_C_DEAD"/>
    <property type="match status" value="1"/>
</dbReference>
<evidence type="ECO:0000256" key="5">
    <source>
        <dbReference type="RuleBase" id="RU365068"/>
    </source>
</evidence>
<dbReference type="CDD" id="cd17956">
    <property type="entry name" value="DEADc_DDX51"/>
    <property type="match status" value="1"/>
</dbReference>
<comment type="catalytic activity">
    <reaction evidence="5">
        <text>ATP + H2O = ADP + phosphate + H(+)</text>
        <dbReference type="Rhea" id="RHEA:13065"/>
        <dbReference type="ChEBI" id="CHEBI:15377"/>
        <dbReference type="ChEBI" id="CHEBI:15378"/>
        <dbReference type="ChEBI" id="CHEBI:30616"/>
        <dbReference type="ChEBI" id="CHEBI:43474"/>
        <dbReference type="ChEBI" id="CHEBI:456216"/>
        <dbReference type="EC" id="3.6.4.13"/>
    </reaction>
</comment>
<dbReference type="SMART" id="SM00487">
    <property type="entry name" value="DEXDc"/>
    <property type="match status" value="1"/>
</dbReference>
<dbReference type="Pfam" id="PF00270">
    <property type="entry name" value="DEAD"/>
    <property type="match status" value="2"/>
</dbReference>
<comment type="function">
    <text evidence="5">RNA helicase.</text>
</comment>
<feature type="region of interest" description="Disordered" evidence="6">
    <location>
        <begin position="501"/>
        <end position="522"/>
    </location>
</feature>
<keyword evidence="3 5" id="KW-0067">ATP-binding</keyword>
<dbReference type="SUPFAM" id="SSF52540">
    <property type="entry name" value="P-loop containing nucleoside triphosphate hydrolases"/>
    <property type="match status" value="2"/>
</dbReference>
<evidence type="ECO:0000256" key="1">
    <source>
        <dbReference type="ARBA" id="ARBA00022741"/>
    </source>
</evidence>
<keyword evidence="2 5" id="KW-0378">Hydrolase</keyword>
<name>A0A2T2PBJ0_CORCC</name>
<dbReference type="SMART" id="SM00490">
    <property type="entry name" value="HELICc"/>
    <property type="match status" value="1"/>
</dbReference>
<organism evidence="9 10">
    <name type="scientific">Corynespora cassiicola Philippines</name>
    <dbReference type="NCBI Taxonomy" id="1448308"/>
    <lineage>
        <taxon>Eukaryota</taxon>
        <taxon>Fungi</taxon>
        <taxon>Dikarya</taxon>
        <taxon>Ascomycota</taxon>
        <taxon>Pezizomycotina</taxon>
        <taxon>Dothideomycetes</taxon>
        <taxon>Pleosporomycetidae</taxon>
        <taxon>Pleosporales</taxon>
        <taxon>Corynesporascaceae</taxon>
        <taxon>Corynespora</taxon>
    </lineage>
</organism>
<keyword evidence="4 5" id="KW-0694">RNA-binding</keyword>
<dbReference type="GO" id="GO:0016787">
    <property type="term" value="F:hydrolase activity"/>
    <property type="evidence" value="ECO:0007669"/>
    <property type="project" value="UniProtKB-KW"/>
</dbReference>
<feature type="compositionally biased region" description="Basic residues" evidence="6">
    <location>
        <begin position="55"/>
        <end position="64"/>
    </location>
</feature>
<gene>
    <name evidence="9" type="ORF">BS50DRAFT_540732</name>
</gene>
<dbReference type="InterPro" id="IPR014001">
    <property type="entry name" value="Helicase_ATP-bd"/>
</dbReference>
<evidence type="ECO:0000259" key="8">
    <source>
        <dbReference type="PROSITE" id="PS51194"/>
    </source>
</evidence>
<dbReference type="EMBL" id="KZ678128">
    <property type="protein sequence ID" value="PSN75004.1"/>
    <property type="molecule type" value="Genomic_DNA"/>
</dbReference>
<feature type="domain" description="Helicase C-terminal" evidence="8">
    <location>
        <begin position="516"/>
        <end position="670"/>
    </location>
</feature>
<dbReference type="InterPro" id="IPR027417">
    <property type="entry name" value="P-loop_NTPase"/>
</dbReference>
<dbReference type="InterPro" id="IPR001650">
    <property type="entry name" value="Helicase_C-like"/>
</dbReference>
<dbReference type="GO" id="GO:0005524">
    <property type="term" value="F:ATP binding"/>
    <property type="evidence" value="ECO:0007669"/>
    <property type="project" value="UniProtKB-UniRule"/>
</dbReference>
<feature type="domain" description="Helicase ATP-binding" evidence="7">
    <location>
        <begin position="193"/>
        <end position="446"/>
    </location>
</feature>
<dbReference type="Pfam" id="PF00271">
    <property type="entry name" value="Helicase_C"/>
    <property type="match status" value="1"/>
</dbReference>
<feature type="region of interest" description="Disordered" evidence="6">
    <location>
        <begin position="1"/>
        <end position="115"/>
    </location>
</feature>
<evidence type="ECO:0000256" key="2">
    <source>
        <dbReference type="ARBA" id="ARBA00022801"/>
    </source>
</evidence>
<dbReference type="GO" id="GO:0003723">
    <property type="term" value="F:RNA binding"/>
    <property type="evidence" value="ECO:0007669"/>
    <property type="project" value="UniProtKB-UniRule"/>
</dbReference>
<dbReference type="PROSITE" id="PS51192">
    <property type="entry name" value="HELICASE_ATP_BIND_1"/>
    <property type="match status" value="1"/>
</dbReference>
<comment type="similarity">
    <text evidence="5">Belongs to the DEAD box helicase family.</text>
</comment>
<evidence type="ECO:0000256" key="4">
    <source>
        <dbReference type="ARBA" id="ARBA00022884"/>
    </source>
</evidence>
<dbReference type="EC" id="3.6.4.13" evidence="5"/>
<dbReference type="GO" id="GO:0003724">
    <property type="term" value="F:RNA helicase activity"/>
    <property type="evidence" value="ECO:0007669"/>
    <property type="project" value="UniProtKB-EC"/>
</dbReference>
<comment type="domain">
    <text evidence="5">The Q motif is unique to and characteristic of the DEAD box family of RNA helicases and controls ATP binding and hydrolysis.</text>
</comment>
<dbReference type="Proteomes" id="UP000240883">
    <property type="component" value="Unassembled WGS sequence"/>
</dbReference>
<feature type="compositionally biased region" description="Basic and acidic residues" evidence="6">
    <location>
        <begin position="87"/>
        <end position="101"/>
    </location>
</feature>
<dbReference type="OrthoDB" id="3370at2759"/>
<keyword evidence="5" id="KW-0347">Helicase</keyword>
<dbReference type="AlphaFoldDB" id="A0A2T2PBJ0"/>
<evidence type="ECO:0000256" key="3">
    <source>
        <dbReference type="ARBA" id="ARBA00022840"/>
    </source>
</evidence>
<sequence length="696" mass="76322">MSGQFYGRWAPPKEATPKKQPSPAPSSAPSPAVTSRKAARESSPADNAAVETPKSIKKPKKRKRESQVAEQEVEEATSKKHKSILSKFEKVARKAEARQDTDQEPAEQQDEEQHVELHDLEPLPQPEPVPEPVFNPTFSTLPEWLEKPTNIEASQAVSFEQLGVKPFFLKKLEKRGFNSALAVQSALLPMLHTGYDQHLGDICVSAKTGSGKTLAYLLPIVEALKDVNSTALSAIVVVPSRKLVDQALQVAEELCAGTKIRVGTAVGSVPFATEQKQLVKVTPMYSTERAAELHVQTTGQLKTGSMDRHCLIDDFATMPADNIPQYESSVDILICTPGRLVEHIESTTGFLLRSIKWLVIDEADQLLNQGFQGWTGVLMNALANETPEDLQNSGEKLRKKRFASSFGAPLPPITPSRQVTKIVLSATMESDLNKLGSLKLRRPKLVAVHDGPKDRQPLLADGDVFELPSALDEFAIPVHDGSRKPLYLLYLLLHHVFGDSSDSNSSEEESKSTASKPQSPSIATHKSRVLVFTKSNESASRLSHLLSVLEPSLTEYLKTMTPSSTAKASKKLLRSFSSGEIKILVASDAASRGLDIPDLTHVVNYDMPGSITSYVHRVGRTARAGKSGEAWTLFSKTEAAWFWNQIAKGSSVSRGEKKVRRVELSTWNVTFNRKRTYEAALKQLQGAVEGNVETAE</sequence>
<evidence type="ECO:0000256" key="6">
    <source>
        <dbReference type="SAM" id="MobiDB-lite"/>
    </source>
</evidence>
<dbReference type="STRING" id="1448308.A0A2T2PBJ0"/>
<accession>A0A2T2PBJ0</accession>
<dbReference type="Gene3D" id="3.40.50.300">
    <property type="entry name" value="P-loop containing nucleotide triphosphate hydrolases"/>
    <property type="match status" value="2"/>
</dbReference>
<protein>
    <recommendedName>
        <fullName evidence="5">ATP-dependent RNA helicase</fullName>
        <ecNumber evidence="5">3.6.4.13</ecNumber>
    </recommendedName>
</protein>
<keyword evidence="10" id="KW-1185">Reference proteome</keyword>
<proteinExistence type="inferred from homology"/>
<evidence type="ECO:0000313" key="9">
    <source>
        <dbReference type="EMBL" id="PSN75004.1"/>
    </source>
</evidence>
<reference evidence="9 10" key="1">
    <citation type="journal article" date="2018" name="Front. Microbiol.">
        <title>Genome-Wide Analysis of Corynespora cassiicola Leaf Fall Disease Putative Effectors.</title>
        <authorList>
            <person name="Lopez D."/>
            <person name="Ribeiro S."/>
            <person name="Label P."/>
            <person name="Fumanal B."/>
            <person name="Venisse J.S."/>
            <person name="Kohler A."/>
            <person name="de Oliveira R.R."/>
            <person name="Labutti K."/>
            <person name="Lipzen A."/>
            <person name="Lail K."/>
            <person name="Bauer D."/>
            <person name="Ohm R.A."/>
            <person name="Barry K.W."/>
            <person name="Spatafora J."/>
            <person name="Grigoriev I.V."/>
            <person name="Martin F.M."/>
            <person name="Pujade-Renaud V."/>
        </authorList>
    </citation>
    <scope>NUCLEOTIDE SEQUENCE [LARGE SCALE GENOMIC DNA]</scope>
    <source>
        <strain evidence="9 10">Philippines</strain>
    </source>
</reference>
<dbReference type="PROSITE" id="PS51194">
    <property type="entry name" value="HELICASE_CTER"/>
    <property type="match status" value="1"/>
</dbReference>
<dbReference type="PANTHER" id="PTHR24031">
    <property type="entry name" value="RNA HELICASE"/>
    <property type="match status" value="1"/>
</dbReference>
<dbReference type="InterPro" id="IPR011545">
    <property type="entry name" value="DEAD/DEAH_box_helicase_dom"/>
</dbReference>